<dbReference type="GO" id="GO:0016301">
    <property type="term" value="F:kinase activity"/>
    <property type="evidence" value="ECO:0007669"/>
    <property type="project" value="UniProtKB-KW"/>
</dbReference>
<dbReference type="EMBL" id="JBHSBC010000032">
    <property type="protein sequence ID" value="MFC3984005.1"/>
    <property type="molecule type" value="Genomic_DNA"/>
</dbReference>
<keyword evidence="3" id="KW-0547">Nucleotide-binding</keyword>
<dbReference type="Gene3D" id="3.40.1190.20">
    <property type="match status" value="1"/>
</dbReference>
<keyword evidence="2" id="KW-0808">Transferase</keyword>
<comment type="caution">
    <text evidence="7">The sequence shown here is derived from an EMBL/GenBank/DDBJ whole genome shotgun (WGS) entry which is preliminary data.</text>
</comment>
<accession>A0ABV8F8M1</accession>
<dbReference type="Proteomes" id="UP001595698">
    <property type="component" value="Unassembled WGS sequence"/>
</dbReference>
<dbReference type="PANTHER" id="PTHR43085">
    <property type="entry name" value="HEXOKINASE FAMILY MEMBER"/>
    <property type="match status" value="1"/>
</dbReference>
<keyword evidence="4 7" id="KW-0418">Kinase</keyword>
<sequence>MAPSASYGAAKGSGVDVYTLGEAFAIVSSSRIRHENEVRLDVTGSEFTVAVGLARLGHKVAWLGKVGADELGQRVLTALRGEGVDVSDARTEDGSATGMILRETRPGQAAKVTHYRAGTRLAQGNVPIDRIAAVRILHVSGVTAALSARDAVQAAVRAAQAAGVVVSVAVDYHDRLWPDLREAEEVLGALAGSADLLFVRQSELDLVKPALGGGRQVVVLRGTRGASVRVDGVRHDAPGIVAPVVDPGGCENAFVAGYLSALLDRLHPTDRLRRGAQLAAFAASSPSDWQGLPTRAELPLLELEG</sequence>
<proteinExistence type="inferred from homology"/>
<dbReference type="InterPro" id="IPR050306">
    <property type="entry name" value="PfkB_Carbo_kinase"/>
</dbReference>
<keyword evidence="8" id="KW-1185">Reference proteome</keyword>
<dbReference type="RefSeq" id="WP_386193485.1">
    <property type="nucleotide sequence ID" value="NZ_JBHSBC010000032.1"/>
</dbReference>
<evidence type="ECO:0000256" key="2">
    <source>
        <dbReference type="ARBA" id="ARBA00022679"/>
    </source>
</evidence>
<dbReference type="InterPro" id="IPR029056">
    <property type="entry name" value="Ribokinase-like"/>
</dbReference>
<evidence type="ECO:0000256" key="1">
    <source>
        <dbReference type="ARBA" id="ARBA00010688"/>
    </source>
</evidence>
<organism evidence="7 8">
    <name type="scientific">Streptosporangium jomthongense</name>
    <dbReference type="NCBI Taxonomy" id="1193683"/>
    <lineage>
        <taxon>Bacteria</taxon>
        <taxon>Bacillati</taxon>
        <taxon>Actinomycetota</taxon>
        <taxon>Actinomycetes</taxon>
        <taxon>Streptosporangiales</taxon>
        <taxon>Streptosporangiaceae</taxon>
        <taxon>Streptosporangium</taxon>
    </lineage>
</organism>
<comment type="similarity">
    <text evidence="1">Belongs to the carbohydrate kinase PfkB family.</text>
</comment>
<feature type="domain" description="Carbohydrate kinase PfkB" evidence="6">
    <location>
        <begin position="30"/>
        <end position="294"/>
    </location>
</feature>
<gene>
    <name evidence="7" type="ORF">ACFOYY_28000</name>
</gene>
<name>A0ABV8F8M1_9ACTN</name>
<dbReference type="PANTHER" id="PTHR43085:SF1">
    <property type="entry name" value="PSEUDOURIDINE KINASE-RELATED"/>
    <property type="match status" value="1"/>
</dbReference>
<keyword evidence="5" id="KW-0067">ATP-binding</keyword>
<evidence type="ECO:0000259" key="6">
    <source>
        <dbReference type="Pfam" id="PF00294"/>
    </source>
</evidence>
<evidence type="ECO:0000313" key="8">
    <source>
        <dbReference type="Proteomes" id="UP001595698"/>
    </source>
</evidence>
<dbReference type="SUPFAM" id="SSF53613">
    <property type="entry name" value="Ribokinase-like"/>
    <property type="match status" value="1"/>
</dbReference>
<dbReference type="InterPro" id="IPR011611">
    <property type="entry name" value="PfkB_dom"/>
</dbReference>
<protein>
    <submittedName>
        <fullName evidence="7">PfkB family carbohydrate kinase</fullName>
    </submittedName>
</protein>
<evidence type="ECO:0000256" key="5">
    <source>
        <dbReference type="ARBA" id="ARBA00022840"/>
    </source>
</evidence>
<evidence type="ECO:0000256" key="3">
    <source>
        <dbReference type="ARBA" id="ARBA00022741"/>
    </source>
</evidence>
<evidence type="ECO:0000256" key="4">
    <source>
        <dbReference type="ARBA" id="ARBA00022777"/>
    </source>
</evidence>
<reference evidence="8" key="1">
    <citation type="journal article" date="2019" name="Int. J. Syst. Evol. Microbiol.">
        <title>The Global Catalogue of Microorganisms (GCM) 10K type strain sequencing project: providing services to taxonomists for standard genome sequencing and annotation.</title>
        <authorList>
            <consortium name="The Broad Institute Genomics Platform"/>
            <consortium name="The Broad Institute Genome Sequencing Center for Infectious Disease"/>
            <person name="Wu L."/>
            <person name="Ma J."/>
        </authorList>
    </citation>
    <scope>NUCLEOTIDE SEQUENCE [LARGE SCALE GENOMIC DNA]</scope>
    <source>
        <strain evidence="8">TBRC 7912</strain>
    </source>
</reference>
<evidence type="ECO:0000313" key="7">
    <source>
        <dbReference type="EMBL" id="MFC3984005.1"/>
    </source>
</evidence>
<dbReference type="Pfam" id="PF00294">
    <property type="entry name" value="PfkB"/>
    <property type="match status" value="1"/>
</dbReference>